<protein>
    <recommendedName>
        <fullName evidence="9">Mitochondrial pyruvate carrier</fullName>
    </recommendedName>
</protein>
<comment type="subcellular location">
    <subcellularLocation>
        <location evidence="1 9">Mitochondrion inner membrane</location>
        <topology evidence="1 9">Multi-pass membrane protein</topology>
    </subcellularLocation>
</comment>
<accession>A0A2A4K1M1</accession>
<dbReference type="EMBL" id="NWSH01000282">
    <property type="protein sequence ID" value="PCG77794.1"/>
    <property type="molecule type" value="Genomic_DNA"/>
</dbReference>
<dbReference type="AlphaFoldDB" id="A0A2A4K1M1"/>
<evidence type="ECO:0000256" key="6">
    <source>
        <dbReference type="ARBA" id="ARBA00022989"/>
    </source>
</evidence>
<dbReference type="InterPro" id="IPR005336">
    <property type="entry name" value="MPC"/>
</dbReference>
<dbReference type="STRING" id="7102.A0A2A4K1M1"/>
<proteinExistence type="inferred from homology"/>
<evidence type="ECO:0000256" key="8">
    <source>
        <dbReference type="ARBA" id="ARBA00023136"/>
    </source>
</evidence>
<comment type="caution">
    <text evidence="9">Lacks conserved residue(s) required for the propagation of feature annotation.</text>
</comment>
<evidence type="ECO:0000256" key="2">
    <source>
        <dbReference type="ARBA" id="ARBA00006416"/>
    </source>
</evidence>
<keyword evidence="4 9" id="KW-0812">Transmembrane</keyword>
<keyword evidence="6 9" id="KW-1133">Transmembrane helix</keyword>
<dbReference type="GO" id="GO:0006850">
    <property type="term" value="P:pyruvate import into mitochondria"/>
    <property type="evidence" value="ECO:0007669"/>
    <property type="project" value="InterPro"/>
</dbReference>
<dbReference type="Pfam" id="PF03650">
    <property type="entry name" value="MPC"/>
    <property type="match status" value="1"/>
</dbReference>
<dbReference type="PANTHER" id="PTHR14154">
    <property type="entry name" value="UPF0041 BRAIN PROTEIN 44-RELATED"/>
    <property type="match status" value="1"/>
</dbReference>
<keyword evidence="8 9" id="KW-0472">Membrane</keyword>
<comment type="function">
    <text evidence="9">Mediates the uptake of pyruvate into mitochondria.</text>
</comment>
<evidence type="ECO:0000256" key="7">
    <source>
        <dbReference type="ARBA" id="ARBA00023128"/>
    </source>
</evidence>
<evidence type="ECO:0000313" key="10">
    <source>
        <dbReference type="EMBL" id="PCG77794.1"/>
    </source>
</evidence>
<comment type="similarity">
    <text evidence="2 9">Belongs to the mitochondrial pyruvate carrier (MPC) (TC 2.A.105) family.</text>
</comment>
<organism evidence="10">
    <name type="scientific">Heliothis virescens</name>
    <name type="common">Tobacco budworm moth</name>
    <dbReference type="NCBI Taxonomy" id="7102"/>
    <lineage>
        <taxon>Eukaryota</taxon>
        <taxon>Metazoa</taxon>
        <taxon>Ecdysozoa</taxon>
        <taxon>Arthropoda</taxon>
        <taxon>Hexapoda</taxon>
        <taxon>Insecta</taxon>
        <taxon>Pterygota</taxon>
        <taxon>Neoptera</taxon>
        <taxon>Endopterygota</taxon>
        <taxon>Lepidoptera</taxon>
        <taxon>Glossata</taxon>
        <taxon>Ditrysia</taxon>
        <taxon>Noctuoidea</taxon>
        <taxon>Noctuidae</taxon>
        <taxon>Heliothinae</taxon>
        <taxon>Heliothis</taxon>
    </lineage>
</organism>
<keyword evidence="7 9" id="KW-0496">Mitochondrion</keyword>
<evidence type="ECO:0000256" key="1">
    <source>
        <dbReference type="ARBA" id="ARBA00004448"/>
    </source>
</evidence>
<gene>
    <name evidence="10" type="ORF">B5V51_6339</name>
</gene>
<name>A0A2A4K1M1_HELVI</name>
<sequence length="130" mass="15051">MSRKITKKNFLEKKFVPKALRPLWEHPAGPKTIFFWAPFGKWGLVIAGFGDINRPVEKLSLRQCASLALTGTLWARWSLIIIPKNYSLFFANVFVATTGFYQLSRIYIYEKQLEEQRKSGKDKDNKPIAK</sequence>
<evidence type="ECO:0000256" key="9">
    <source>
        <dbReference type="RuleBase" id="RU363100"/>
    </source>
</evidence>
<comment type="caution">
    <text evidence="10">The sequence shown here is derived from an EMBL/GenBank/DDBJ whole genome shotgun (WGS) entry which is preliminary data.</text>
</comment>
<keyword evidence="5 9" id="KW-0999">Mitochondrion inner membrane</keyword>
<feature type="transmembrane region" description="Helical" evidence="9">
    <location>
        <begin position="88"/>
        <end position="108"/>
    </location>
</feature>
<evidence type="ECO:0000256" key="4">
    <source>
        <dbReference type="ARBA" id="ARBA00022692"/>
    </source>
</evidence>
<evidence type="ECO:0000256" key="5">
    <source>
        <dbReference type="ARBA" id="ARBA00022792"/>
    </source>
</evidence>
<reference evidence="10" key="1">
    <citation type="submission" date="2017-09" db="EMBL/GenBank/DDBJ databases">
        <title>Contemporary evolution of a Lepidopteran species, Heliothis virescens, in response to modern agricultural practices.</title>
        <authorList>
            <person name="Fritz M.L."/>
            <person name="Deyonke A.M."/>
            <person name="Papanicolaou A."/>
            <person name="Micinski S."/>
            <person name="Westbrook J."/>
            <person name="Gould F."/>
        </authorList>
    </citation>
    <scope>NUCLEOTIDE SEQUENCE [LARGE SCALE GENOMIC DNA]</scope>
    <source>
        <strain evidence="10">HvINT-</strain>
        <tissue evidence="10">Whole body</tissue>
    </source>
</reference>
<keyword evidence="3 9" id="KW-0813">Transport</keyword>
<dbReference type="GO" id="GO:0005743">
    <property type="term" value="C:mitochondrial inner membrane"/>
    <property type="evidence" value="ECO:0007669"/>
    <property type="project" value="UniProtKB-SubCell"/>
</dbReference>
<evidence type="ECO:0000256" key="3">
    <source>
        <dbReference type="ARBA" id="ARBA00022448"/>
    </source>
</evidence>